<reference evidence="1 2" key="1">
    <citation type="journal article" date="2016" name="Virology">
        <title>The genomic content and context of auxiliary metabolic genes in marine cyanomyoviruses.</title>
        <authorList>
            <person name="Crummett L.T."/>
            <person name="Puxty R.J."/>
            <person name="Weihe C."/>
            <person name="Marston M.F."/>
            <person name="Martiny J.B."/>
        </authorList>
    </citation>
    <scope>NUCLEOTIDE SEQUENCE [LARGE SCALE GENOMIC DNA]</scope>
    <source>
        <strain evidence="1">0908SB82</strain>
    </source>
</reference>
<organism evidence="1 2">
    <name type="scientific">Synechococcus phage S-CAM9</name>
    <dbReference type="NCBI Taxonomy" id="1883369"/>
    <lineage>
        <taxon>Viruses</taxon>
        <taxon>Duplodnaviria</taxon>
        <taxon>Heunggongvirae</taxon>
        <taxon>Uroviricota</taxon>
        <taxon>Caudoviricetes</taxon>
        <taxon>Pantevenvirales</taxon>
        <taxon>Kyanoviridae</taxon>
        <taxon>Kanaloavirus</taxon>
        <taxon>Kanaloavirus scam9</taxon>
    </lineage>
</organism>
<evidence type="ECO:0000313" key="1">
    <source>
        <dbReference type="EMBL" id="AOV60422.1"/>
    </source>
</evidence>
<dbReference type="EMBL" id="KU686205">
    <property type="protein sequence ID" value="AOV60422.1"/>
    <property type="molecule type" value="Genomic_DNA"/>
</dbReference>
<sequence>MIHSVDGAGFVCDDHGCSSQHGQYKRFETLWQVSRPVPQQAQTKPELNS</sequence>
<gene>
    <name evidence="1" type="ORF">S820908_046</name>
</gene>
<dbReference type="Proteomes" id="UP000241903">
    <property type="component" value="Segment"/>
</dbReference>
<evidence type="ECO:0000313" key="2">
    <source>
        <dbReference type="Proteomes" id="UP000241903"/>
    </source>
</evidence>
<accession>A0A1D8KP52</accession>
<proteinExistence type="predicted"/>
<name>A0A1D8KP52_9CAUD</name>
<protein>
    <submittedName>
        <fullName evidence="1">Uncharacterized protein</fullName>
    </submittedName>
</protein>